<evidence type="ECO:0000313" key="4">
    <source>
        <dbReference type="Proteomes" id="UP000503820"/>
    </source>
</evidence>
<name>A0A7J0BW98_9BACT</name>
<comment type="caution">
    <text evidence="3">The sequence shown here is derived from an EMBL/GenBank/DDBJ whole genome shotgun (WGS) entry which is preliminary data.</text>
</comment>
<dbReference type="AlphaFoldDB" id="A0A7J0BW98"/>
<evidence type="ECO:0000313" key="3">
    <source>
        <dbReference type="EMBL" id="GFM37990.1"/>
    </source>
</evidence>
<evidence type="ECO:0000259" key="2">
    <source>
        <dbReference type="Pfam" id="PF21814"/>
    </source>
</evidence>
<dbReference type="EMBL" id="BLVP01000010">
    <property type="protein sequence ID" value="GFM37990.1"/>
    <property type="molecule type" value="Genomic_DNA"/>
</dbReference>
<evidence type="ECO:0008006" key="5">
    <source>
        <dbReference type="Google" id="ProtNLM"/>
    </source>
</evidence>
<dbReference type="InterPro" id="IPR049250">
    <property type="entry name" value="DUF6883"/>
</dbReference>
<dbReference type="Pfam" id="PF04233">
    <property type="entry name" value="Phage_Mu_F"/>
    <property type="match status" value="1"/>
</dbReference>
<protein>
    <recommendedName>
        <fullName evidence="5">Head morphogenesis protein</fullName>
    </recommendedName>
</protein>
<dbReference type="NCBIfam" id="TIGR01641">
    <property type="entry name" value="phageSPP1_gp7"/>
    <property type="match status" value="1"/>
</dbReference>
<dbReference type="Pfam" id="PF21814">
    <property type="entry name" value="DUF6883"/>
    <property type="match status" value="1"/>
</dbReference>
<sequence length="419" mass="46025">MPPESDRPDKGQPWPHPWTFADVAKNNAEQGMFRPSRAAERAYERQLRGVASQIKNALADPKTAADKLRRYARALEPWARQSAANMMSGAVRKNEQAWRSTARRMGLDMRIFMSTDVGHVVQQRIADNMALINSMVVEAADRVGALVQESMITGTRAEALADKIAQIGNVSVKRARVIAATEVSKASTALTQARAASVGSEGYIWRTARDGDTRDSHRAMEGKFVRWDSPPTLDRMTGHAGEFPNCRCYPEPVIANDAGKTFRAPLPTAVQEEAAGTHVLRSHWEKLPTSPVVPHMQGEALVGADAAMFDLRKASAYVLSPDSHIGKHKARMFQAALGFGPEHAEELQRQVMGLLPMLPASRKPDGVDSYGERFEVEVPVTGANGKTVAVKTSWIYDQVANARRLTPRLITMRVSGKKP</sequence>
<accession>A0A7J0BW98</accession>
<organism evidence="3 4">
    <name type="scientific">Desulfovibrio psychrotolerans</name>
    <dbReference type="NCBI Taxonomy" id="415242"/>
    <lineage>
        <taxon>Bacteria</taxon>
        <taxon>Pseudomonadati</taxon>
        <taxon>Thermodesulfobacteriota</taxon>
        <taxon>Desulfovibrionia</taxon>
        <taxon>Desulfovibrionales</taxon>
        <taxon>Desulfovibrionaceae</taxon>
        <taxon>Desulfovibrio</taxon>
    </lineage>
</organism>
<feature type="domain" description="DUF6883" evidence="2">
    <location>
        <begin position="304"/>
        <end position="411"/>
    </location>
</feature>
<evidence type="ECO:0000259" key="1">
    <source>
        <dbReference type="Pfam" id="PF04233"/>
    </source>
</evidence>
<keyword evidence="4" id="KW-1185">Reference proteome</keyword>
<dbReference type="RefSeq" id="WP_205245146.1">
    <property type="nucleotide sequence ID" value="NZ_BLVP01000010.1"/>
</dbReference>
<gene>
    <name evidence="3" type="ORF">DSM19430T_26740</name>
</gene>
<dbReference type="InterPro" id="IPR006528">
    <property type="entry name" value="Phage_head_morphogenesis_dom"/>
</dbReference>
<dbReference type="Proteomes" id="UP000503820">
    <property type="component" value="Unassembled WGS sequence"/>
</dbReference>
<proteinExistence type="predicted"/>
<feature type="domain" description="Phage head morphogenesis" evidence="1">
    <location>
        <begin position="143"/>
        <end position="248"/>
    </location>
</feature>
<reference evidence="3 4" key="1">
    <citation type="submission" date="2020-05" db="EMBL/GenBank/DDBJ databases">
        <title>Draft genome sequence of Desulfovibrio psychrotolerans JS1T.</title>
        <authorList>
            <person name="Ueno A."/>
            <person name="Tamazawa S."/>
            <person name="Tamamura S."/>
            <person name="Murakami T."/>
            <person name="Kiyama T."/>
            <person name="Inomata H."/>
            <person name="Amano Y."/>
            <person name="Miyakawa K."/>
            <person name="Tamaki H."/>
            <person name="Naganuma T."/>
            <person name="Kaneko K."/>
        </authorList>
    </citation>
    <scope>NUCLEOTIDE SEQUENCE [LARGE SCALE GENOMIC DNA]</scope>
    <source>
        <strain evidence="3 4">JS1</strain>
    </source>
</reference>